<accession>Q1N375</accession>
<feature type="transmembrane region" description="Helical" evidence="1">
    <location>
        <begin position="98"/>
        <end position="120"/>
    </location>
</feature>
<dbReference type="EMBL" id="AAQH01000005">
    <property type="protein sequence ID" value="EAT12716.1"/>
    <property type="molecule type" value="Genomic_DNA"/>
</dbReference>
<feature type="transmembrane region" description="Helical" evidence="1">
    <location>
        <begin position="177"/>
        <end position="197"/>
    </location>
</feature>
<protein>
    <submittedName>
        <fullName evidence="2">Uncharacterized protein</fullName>
    </submittedName>
</protein>
<feature type="transmembrane region" description="Helical" evidence="1">
    <location>
        <begin position="209"/>
        <end position="227"/>
    </location>
</feature>
<feature type="transmembrane region" description="Helical" evidence="1">
    <location>
        <begin position="273"/>
        <end position="293"/>
    </location>
</feature>
<dbReference type="AlphaFoldDB" id="Q1N375"/>
<organism evidence="2 3">
    <name type="scientific">Bermanella marisrubri</name>
    <dbReference type="NCBI Taxonomy" id="207949"/>
    <lineage>
        <taxon>Bacteria</taxon>
        <taxon>Pseudomonadati</taxon>
        <taxon>Pseudomonadota</taxon>
        <taxon>Gammaproteobacteria</taxon>
        <taxon>Oceanospirillales</taxon>
        <taxon>Oceanospirillaceae</taxon>
        <taxon>Bermanella</taxon>
    </lineage>
</organism>
<reference evidence="2 3" key="1">
    <citation type="submission" date="2006-03" db="EMBL/GenBank/DDBJ databases">
        <authorList>
            <person name="Pinhassi J."/>
            <person name="Pedros-Alio C."/>
            <person name="Ferriera S."/>
            <person name="Johnson J."/>
            <person name="Kravitz S."/>
            <person name="Halpern A."/>
            <person name="Remington K."/>
            <person name="Beeson K."/>
            <person name="Tran B."/>
            <person name="Rogers Y.-H."/>
            <person name="Friedman R."/>
            <person name="Venter J.C."/>
        </authorList>
    </citation>
    <scope>NUCLEOTIDE SEQUENCE [LARGE SCALE GENOMIC DNA]</scope>
    <source>
        <strain evidence="2 3">RED65</strain>
    </source>
</reference>
<keyword evidence="1" id="KW-0472">Membrane</keyword>
<evidence type="ECO:0000313" key="3">
    <source>
        <dbReference type="Proteomes" id="UP000004263"/>
    </source>
</evidence>
<keyword evidence="1" id="KW-0812">Transmembrane</keyword>
<feature type="transmembrane region" description="Helical" evidence="1">
    <location>
        <begin position="39"/>
        <end position="57"/>
    </location>
</feature>
<sequence length="350" mass="40708">MAAIHFRGFIFFSALIPTIIYTLVASILVWVLSTRIESGQFHFLWILLASIVFSAVFKMGKDAPLLIKNAIFANKFHVTNEDRVLLKKLEKTKEIVHFYRYLFVMAMTSSFVMLGTAWFILEFFDQNLWQVYLAATTILPVIVFISLFSINIKAYLSIERDINCITPSSFEQAVRRWFILPEAFSFLVINLSILIPLYNISLHPFSDQLVTIVIVCLVTTAFLFLSINSNAKNQVSGLILYGQRDHAIKPVDLSSIRTGPKAYQIKNYSYWKWMPVILVFQLMLFATTQYVFVEQWFSIFVFLLEIFWLVLFSVFRYSVVLDTYKKIIYFRYPSSLEETQQYGSIEANDV</sequence>
<dbReference type="HOGENOM" id="CLU_791463_0_0_6"/>
<keyword evidence="1" id="KW-1133">Transmembrane helix</keyword>
<evidence type="ECO:0000313" key="2">
    <source>
        <dbReference type="EMBL" id="EAT12716.1"/>
    </source>
</evidence>
<gene>
    <name evidence="2" type="ORF">RED65_13567</name>
</gene>
<feature type="transmembrane region" description="Helical" evidence="1">
    <location>
        <begin position="299"/>
        <end position="319"/>
    </location>
</feature>
<dbReference type="Proteomes" id="UP000004263">
    <property type="component" value="Unassembled WGS sequence"/>
</dbReference>
<feature type="transmembrane region" description="Helical" evidence="1">
    <location>
        <begin position="9"/>
        <end position="33"/>
    </location>
</feature>
<keyword evidence="3" id="KW-1185">Reference proteome</keyword>
<comment type="caution">
    <text evidence="2">The sequence shown here is derived from an EMBL/GenBank/DDBJ whole genome shotgun (WGS) entry which is preliminary data.</text>
</comment>
<name>Q1N375_9GAMM</name>
<dbReference type="RefSeq" id="WP_007018505.1">
    <property type="nucleotide sequence ID" value="NZ_CH724117.1"/>
</dbReference>
<evidence type="ECO:0000256" key="1">
    <source>
        <dbReference type="SAM" id="Phobius"/>
    </source>
</evidence>
<dbReference type="STRING" id="207949.RED65_13567"/>
<proteinExistence type="predicted"/>
<feature type="transmembrane region" description="Helical" evidence="1">
    <location>
        <begin position="132"/>
        <end position="156"/>
    </location>
</feature>